<proteinExistence type="predicted"/>
<name>A0A1T4YH71_9BACL</name>
<accession>A0A1T4YH71</accession>
<dbReference type="Proteomes" id="UP000190042">
    <property type="component" value="Unassembled WGS sequence"/>
</dbReference>
<sequence>MLPSSSGLLGFLMGFGTVLAIAVYLRRKGKNNVSLMNAMKKSMLKLERFLGG</sequence>
<evidence type="ECO:0000256" key="1">
    <source>
        <dbReference type="SAM" id="Phobius"/>
    </source>
</evidence>
<evidence type="ECO:0000313" key="2">
    <source>
        <dbReference type="EMBL" id="SKB01177.1"/>
    </source>
</evidence>
<keyword evidence="1" id="KW-0812">Transmembrane</keyword>
<dbReference type="AlphaFoldDB" id="A0A1T4YH71"/>
<reference evidence="3" key="1">
    <citation type="submission" date="2017-02" db="EMBL/GenBank/DDBJ databases">
        <authorList>
            <person name="Varghese N."/>
            <person name="Submissions S."/>
        </authorList>
    </citation>
    <scope>NUCLEOTIDE SEQUENCE [LARGE SCALE GENOMIC DNA]</scope>
    <source>
        <strain evidence="3">DSM 23966</strain>
    </source>
</reference>
<evidence type="ECO:0000313" key="3">
    <source>
        <dbReference type="Proteomes" id="UP000190042"/>
    </source>
</evidence>
<keyword evidence="1" id="KW-0472">Membrane</keyword>
<dbReference type="EMBL" id="FUYJ01000005">
    <property type="protein sequence ID" value="SKB01177.1"/>
    <property type="molecule type" value="Genomic_DNA"/>
</dbReference>
<dbReference type="RefSeq" id="WP_176132556.1">
    <property type="nucleotide sequence ID" value="NZ_FUYJ01000005.1"/>
</dbReference>
<keyword evidence="1" id="KW-1133">Transmembrane helix</keyword>
<protein>
    <submittedName>
        <fullName evidence="2">Uncharacterized protein</fullName>
    </submittedName>
</protein>
<gene>
    <name evidence="2" type="ORF">SAMN04244570_2611</name>
</gene>
<organism evidence="2 3">
    <name type="scientific">Sporosarcina newyorkensis</name>
    <dbReference type="NCBI Taxonomy" id="759851"/>
    <lineage>
        <taxon>Bacteria</taxon>
        <taxon>Bacillati</taxon>
        <taxon>Bacillota</taxon>
        <taxon>Bacilli</taxon>
        <taxon>Bacillales</taxon>
        <taxon>Caryophanaceae</taxon>
        <taxon>Sporosarcina</taxon>
    </lineage>
</organism>
<feature type="transmembrane region" description="Helical" evidence="1">
    <location>
        <begin position="6"/>
        <end position="25"/>
    </location>
</feature>
<keyword evidence="3" id="KW-1185">Reference proteome</keyword>